<name>A0A1D7Y655_9ACTN</name>
<keyword evidence="5 6" id="KW-0472">Membrane</keyword>
<gene>
    <name evidence="8" type="ORF">BFF78_08355</name>
</gene>
<evidence type="ECO:0000313" key="9">
    <source>
        <dbReference type="Proteomes" id="UP000094960"/>
    </source>
</evidence>
<dbReference type="KEGG" id="spun:BFF78_08355"/>
<comment type="subcellular location">
    <subcellularLocation>
        <location evidence="1">Membrane</location>
        <topology evidence="1">Multi-pass membrane protein</topology>
    </subcellularLocation>
</comment>
<comment type="similarity">
    <text evidence="2">Belongs to the EamA transporter family.</text>
</comment>
<dbReference type="Pfam" id="PF00892">
    <property type="entry name" value="EamA"/>
    <property type="match status" value="1"/>
</dbReference>
<evidence type="ECO:0000256" key="3">
    <source>
        <dbReference type="ARBA" id="ARBA00022692"/>
    </source>
</evidence>
<dbReference type="EMBL" id="CP017248">
    <property type="protein sequence ID" value="AOR31051.1"/>
    <property type="molecule type" value="Genomic_DNA"/>
</dbReference>
<dbReference type="PANTHER" id="PTHR32322">
    <property type="entry name" value="INNER MEMBRANE TRANSPORTER"/>
    <property type="match status" value="1"/>
</dbReference>
<dbReference type="PANTHER" id="PTHR32322:SF2">
    <property type="entry name" value="EAMA DOMAIN-CONTAINING PROTEIN"/>
    <property type="match status" value="1"/>
</dbReference>
<feature type="transmembrane region" description="Helical" evidence="6">
    <location>
        <begin position="95"/>
        <end position="116"/>
    </location>
</feature>
<feature type="transmembrane region" description="Helical" evidence="6">
    <location>
        <begin position="128"/>
        <end position="148"/>
    </location>
</feature>
<reference evidence="9" key="1">
    <citation type="submission" date="2016-09" db="EMBL/GenBank/DDBJ databases">
        <title>Streptomyces puniciscabiei strain:TW1S1 Genome sequencing and assembly.</title>
        <authorList>
            <person name="Kim M.-K."/>
            <person name="Kim S.B."/>
        </authorList>
    </citation>
    <scope>NUCLEOTIDE SEQUENCE [LARGE SCALE GENOMIC DNA]</scope>
    <source>
        <strain evidence="9">TW1S1</strain>
    </source>
</reference>
<dbReference type="SUPFAM" id="SSF103481">
    <property type="entry name" value="Multidrug resistance efflux transporter EmrE"/>
    <property type="match status" value="2"/>
</dbReference>
<dbReference type="GO" id="GO:0016020">
    <property type="term" value="C:membrane"/>
    <property type="evidence" value="ECO:0007669"/>
    <property type="project" value="UniProtKB-SubCell"/>
</dbReference>
<dbReference type="InterPro" id="IPR037185">
    <property type="entry name" value="EmrE-like"/>
</dbReference>
<keyword evidence="9" id="KW-1185">Reference proteome</keyword>
<accession>A0A1D7Y655</accession>
<dbReference type="InterPro" id="IPR000620">
    <property type="entry name" value="EamA_dom"/>
</dbReference>
<evidence type="ECO:0000256" key="5">
    <source>
        <dbReference type="ARBA" id="ARBA00023136"/>
    </source>
</evidence>
<protein>
    <recommendedName>
        <fullName evidence="7">EamA domain-containing protein</fullName>
    </recommendedName>
</protein>
<evidence type="ECO:0000256" key="6">
    <source>
        <dbReference type="SAM" id="Phobius"/>
    </source>
</evidence>
<feature type="transmembrane region" description="Helical" evidence="6">
    <location>
        <begin position="12"/>
        <end position="34"/>
    </location>
</feature>
<dbReference type="Gene3D" id="1.10.3730.20">
    <property type="match status" value="1"/>
</dbReference>
<dbReference type="AlphaFoldDB" id="A0A1D7Y655"/>
<feature type="transmembrane region" description="Helical" evidence="6">
    <location>
        <begin position="183"/>
        <end position="200"/>
    </location>
</feature>
<sequence length="212" mass="22099">MHWLTFVMALQRVPIGTVLLGIYLAPLAIAGLAHCTLQERVTRGQLASLALALVGSVFVLQPGQAGGLDGLTLIAVSALAYAGSTLASKKTLSTVPTVQVATVQLAVTAVLLMPWLTIHPKLPSRVDVLVITSLGLVYSALALLAYLAFLRRLPVTTAGILLYLEPVSALVAGWIFLGEHPAPLTWLGACLVLVAGTMVSKESVSNTKAEAG</sequence>
<feature type="transmembrane region" description="Helical" evidence="6">
    <location>
        <begin position="160"/>
        <end position="177"/>
    </location>
</feature>
<keyword evidence="4 6" id="KW-1133">Transmembrane helix</keyword>
<organism evidence="8 9">
    <name type="scientific">Streptomyces fodineus</name>
    <dbReference type="NCBI Taxonomy" id="1904616"/>
    <lineage>
        <taxon>Bacteria</taxon>
        <taxon>Bacillati</taxon>
        <taxon>Actinomycetota</taxon>
        <taxon>Actinomycetes</taxon>
        <taxon>Kitasatosporales</taxon>
        <taxon>Streptomycetaceae</taxon>
        <taxon>Streptomyces</taxon>
    </lineage>
</organism>
<feature type="transmembrane region" description="Helical" evidence="6">
    <location>
        <begin position="70"/>
        <end position="88"/>
    </location>
</feature>
<evidence type="ECO:0000256" key="1">
    <source>
        <dbReference type="ARBA" id="ARBA00004141"/>
    </source>
</evidence>
<evidence type="ECO:0000256" key="2">
    <source>
        <dbReference type="ARBA" id="ARBA00007362"/>
    </source>
</evidence>
<evidence type="ECO:0000313" key="8">
    <source>
        <dbReference type="EMBL" id="AOR31051.1"/>
    </source>
</evidence>
<feature type="domain" description="EamA" evidence="7">
    <location>
        <begin position="70"/>
        <end position="198"/>
    </location>
</feature>
<dbReference type="InterPro" id="IPR050638">
    <property type="entry name" value="AA-Vitamin_Transporters"/>
</dbReference>
<evidence type="ECO:0000259" key="7">
    <source>
        <dbReference type="Pfam" id="PF00892"/>
    </source>
</evidence>
<proteinExistence type="inferred from homology"/>
<evidence type="ECO:0000256" key="4">
    <source>
        <dbReference type="ARBA" id="ARBA00022989"/>
    </source>
</evidence>
<keyword evidence="3 6" id="KW-0812">Transmembrane</keyword>
<dbReference type="Proteomes" id="UP000094960">
    <property type="component" value="Chromosome"/>
</dbReference>
<feature type="transmembrane region" description="Helical" evidence="6">
    <location>
        <begin position="46"/>
        <end position="64"/>
    </location>
</feature>